<evidence type="ECO:0000259" key="9">
    <source>
        <dbReference type="Pfam" id="PF22666"/>
    </source>
</evidence>
<name>A0ABT1RUX0_9FIRM</name>
<keyword evidence="6" id="KW-0326">Glycosidase</keyword>
<dbReference type="InterPro" id="IPR008979">
    <property type="entry name" value="Galactose-bd-like_sf"/>
</dbReference>
<accession>A0ABT1RUX0</accession>
<feature type="domain" description="Beta-mannosidase-like galactose-binding" evidence="9">
    <location>
        <begin position="52"/>
        <end position="209"/>
    </location>
</feature>
<evidence type="ECO:0000313" key="10">
    <source>
        <dbReference type="EMBL" id="MCQ4838459.1"/>
    </source>
</evidence>
<dbReference type="PANTHER" id="PTHR43730:SF1">
    <property type="entry name" value="BETA-MANNOSIDASE"/>
    <property type="match status" value="1"/>
</dbReference>
<protein>
    <recommendedName>
        <fullName evidence="3">beta-mannosidase</fullName>
        <ecNumber evidence="3">3.2.1.25</ecNumber>
    </recommendedName>
</protein>
<dbReference type="Gene3D" id="2.60.40.10">
    <property type="entry name" value="Immunoglobulins"/>
    <property type="match status" value="2"/>
</dbReference>
<evidence type="ECO:0000256" key="1">
    <source>
        <dbReference type="ARBA" id="ARBA00000829"/>
    </source>
</evidence>
<dbReference type="Proteomes" id="UP001524473">
    <property type="component" value="Unassembled WGS sequence"/>
</dbReference>
<feature type="domain" description="Glycoside hydrolase family 2 immunoglobulin-like beta-sandwich" evidence="7">
    <location>
        <begin position="237"/>
        <end position="331"/>
    </location>
</feature>
<proteinExistence type="inferred from homology"/>
<dbReference type="Pfam" id="PF00703">
    <property type="entry name" value="Glyco_hydro_2"/>
    <property type="match status" value="1"/>
</dbReference>
<evidence type="ECO:0000259" key="8">
    <source>
        <dbReference type="Pfam" id="PF17753"/>
    </source>
</evidence>
<feature type="domain" description="Beta-mannosidase Ig-fold" evidence="8">
    <location>
        <begin position="776"/>
        <end position="834"/>
    </location>
</feature>
<evidence type="ECO:0000256" key="6">
    <source>
        <dbReference type="ARBA" id="ARBA00023295"/>
    </source>
</evidence>
<evidence type="ECO:0000256" key="4">
    <source>
        <dbReference type="ARBA" id="ARBA00022801"/>
    </source>
</evidence>
<comment type="similarity">
    <text evidence="2">Belongs to the glycosyl hydrolase 2 family.</text>
</comment>
<evidence type="ECO:0000256" key="5">
    <source>
        <dbReference type="ARBA" id="ARBA00023180"/>
    </source>
</evidence>
<dbReference type="InterPro" id="IPR054593">
    <property type="entry name" value="Beta-mannosidase-like_N2"/>
</dbReference>
<dbReference type="Pfam" id="PF17753">
    <property type="entry name" value="Ig_mannosidase"/>
    <property type="match status" value="1"/>
</dbReference>
<dbReference type="InterPro" id="IPR041625">
    <property type="entry name" value="Beta-mannosidase_Ig"/>
</dbReference>
<dbReference type="InterPro" id="IPR017853">
    <property type="entry name" value="GH"/>
</dbReference>
<dbReference type="SUPFAM" id="SSF49303">
    <property type="entry name" value="beta-Galactosidase/glucuronidase domain"/>
    <property type="match status" value="2"/>
</dbReference>
<dbReference type="SUPFAM" id="SSF51445">
    <property type="entry name" value="(Trans)glycosidases"/>
    <property type="match status" value="1"/>
</dbReference>
<gene>
    <name evidence="10" type="ORF">NE695_00850</name>
</gene>
<dbReference type="InterPro" id="IPR006102">
    <property type="entry name" value="Ig-like_GH2"/>
</dbReference>
<dbReference type="EC" id="3.2.1.25" evidence="3"/>
<dbReference type="InterPro" id="IPR050887">
    <property type="entry name" value="Beta-mannosidase_GH2"/>
</dbReference>
<evidence type="ECO:0000259" key="7">
    <source>
        <dbReference type="Pfam" id="PF00703"/>
    </source>
</evidence>
<dbReference type="GeneID" id="90532255"/>
<reference evidence="10 11" key="1">
    <citation type="submission" date="2022-06" db="EMBL/GenBank/DDBJ databases">
        <title>Isolation of gut microbiota from human fecal samples.</title>
        <authorList>
            <person name="Pamer E.G."/>
            <person name="Barat B."/>
            <person name="Waligurski E."/>
            <person name="Medina S."/>
            <person name="Paddock L."/>
            <person name="Mostad J."/>
        </authorList>
    </citation>
    <scope>NUCLEOTIDE SEQUENCE [LARGE SCALE GENOMIC DNA]</scope>
    <source>
        <strain evidence="10 11">DFI.9.73</strain>
    </source>
</reference>
<comment type="catalytic activity">
    <reaction evidence="1">
        <text>Hydrolysis of terminal, non-reducing beta-D-mannose residues in beta-D-mannosides.</text>
        <dbReference type="EC" id="3.2.1.25"/>
    </reaction>
</comment>
<evidence type="ECO:0000256" key="2">
    <source>
        <dbReference type="ARBA" id="ARBA00007401"/>
    </source>
</evidence>
<comment type="caution">
    <text evidence="10">The sequence shown here is derived from an EMBL/GenBank/DDBJ whole genome shotgun (WGS) entry which is preliminary data.</text>
</comment>
<dbReference type="PANTHER" id="PTHR43730">
    <property type="entry name" value="BETA-MANNOSIDASE"/>
    <property type="match status" value="1"/>
</dbReference>
<dbReference type="EMBL" id="JANFZH010000001">
    <property type="protein sequence ID" value="MCQ4838459.1"/>
    <property type="molecule type" value="Genomic_DNA"/>
</dbReference>
<dbReference type="RefSeq" id="WP_066863434.1">
    <property type="nucleotide sequence ID" value="NZ_CABKVV010000013.1"/>
</dbReference>
<dbReference type="Gene3D" id="3.20.20.80">
    <property type="entry name" value="Glycosidases"/>
    <property type="match status" value="1"/>
</dbReference>
<dbReference type="InterPro" id="IPR036156">
    <property type="entry name" value="Beta-gal/glucu_dom_sf"/>
</dbReference>
<dbReference type="SUPFAM" id="SSF49785">
    <property type="entry name" value="Galactose-binding domain-like"/>
    <property type="match status" value="1"/>
</dbReference>
<sequence>MKKLNLAGEWRLRAEFLDVGPERVAEVAAKPDGPFTVYHGKSPNAFPAKTGFMRAQVPCDVITPLVENGVIEEPLIKTNTKNCLWIRDLSWWFFKEFEVTEEMLQEDVIRLNIEMLDFKADIILNYRPMARHTNAFCPFCEDVKRFLKPGTNTLVIRLTSGIEDQYPKDAISFYCASDNAICDQRVYLRKPQFTYGWDWCQPVPTCGIGRAIYLEAFSGAKIISSRMDTCFLQDGNAEVEFFFELDKTNMTASAEAVLEYELLFDGKPVYQGRQELLLVGGLNYAQEKVELQQAKLWWPNGYGEQNLYELHARCTCMGNTVEDRVKKVGVRTVEIDHSKLSDGTRNFFFRVNGVRVFCKGGNWVPTDSVYLRTPDSTYRTLVEEGKAAGFTMFRMWGGGTYEPDCFYEYCSECGILLMHDFMYACGFYPDTLNSFLFEAQREADYQTKRLAHYPCMAVWTGNNEISESITDWFPEPIAPDRFYGEKIFNYIQPSAVHQNSPRIPYMPSSPYFGGKANQVDDGDVHAWTYLGRDPKTKFKFSYELEAFDRMPARFSSEYGFFGAQMESTVQRYHDGEEVVRGGEIWKHHGEFDRKRNGIDGAINRHLTDFSKLDMQGYLLYSGIMQGCLYSEMSEAMRQKPYGAGDLIWMYNDCWPETGWTVIDYYLTRKVSFYFLKRAFDTRKLIVRSREGGAVVTVINETPETVSAEIRYGYMKFTGEKACTGSKTLQVPAHSWQQFDFDGEGDLREGFFFASALESGFETADSLRAYYRDVAFPKAQVKVDSVEKDGNDLMVTVSADAYVPVAYLKTSDDRVHYSDNYFKLYPGEKKTVRVLNCTEEPVVYTAEMEPGERSAADEFQEASF</sequence>
<keyword evidence="5" id="KW-0325">Glycoprotein</keyword>
<keyword evidence="11" id="KW-1185">Reference proteome</keyword>
<evidence type="ECO:0000256" key="3">
    <source>
        <dbReference type="ARBA" id="ARBA00012754"/>
    </source>
</evidence>
<dbReference type="Gene3D" id="2.60.120.260">
    <property type="entry name" value="Galactose-binding domain-like"/>
    <property type="match status" value="1"/>
</dbReference>
<evidence type="ECO:0000313" key="11">
    <source>
        <dbReference type="Proteomes" id="UP001524473"/>
    </source>
</evidence>
<dbReference type="Pfam" id="PF22666">
    <property type="entry name" value="Glyco_hydro_2_N2"/>
    <property type="match status" value="1"/>
</dbReference>
<keyword evidence="4" id="KW-0378">Hydrolase</keyword>
<dbReference type="InterPro" id="IPR013783">
    <property type="entry name" value="Ig-like_fold"/>
</dbReference>
<organism evidence="10 11">
    <name type="scientific">Neglectibacter timonensis</name>
    <dbReference type="NCBI Taxonomy" id="1776382"/>
    <lineage>
        <taxon>Bacteria</taxon>
        <taxon>Bacillati</taxon>
        <taxon>Bacillota</taxon>
        <taxon>Clostridia</taxon>
        <taxon>Eubacteriales</taxon>
        <taxon>Oscillospiraceae</taxon>
        <taxon>Neglectibacter</taxon>
    </lineage>
</organism>